<dbReference type="EMBL" id="JAUJYO010000022">
    <property type="protein sequence ID" value="KAK1282505.1"/>
    <property type="molecule type" value="Genomic_DNA"/>
</dbReference>
<organism evidence="1 2">
    <name type="scientific">Acorus calamus</name>
    <name type="common">Sweet flag</name>
    <dbReference type="NCBI Taxonomy" id="4465"/>
    <lineage>
        <taxon>Eukaryota</taxon>
        <taxon>Viridiplantae</taxon>
        <taxon>Streptophyta</taxon>
        <taxon>Embryophyta</taxon>
        <taxon>Tracheophyta</taxon>
        <taxon>Spermatophyta</taxon>
        <taxon>Magnoliopsida</taxon>
        <taxon>Liliopsida</taxon>
        <taxon>Acoraceae</taxon>
        <taxon>Acorus</taxon>
    </lineage>
</organism>
<reference evidence="1" key="1">
    <citation type="journal article" date="2023" name="Nat. Commun.">
        <title>Diploid and tetraploid genomes of Acorus and the evolution of monocots.</title>
        <authorList>
            <person name="Ma L."/>
            <person name="Liu K.W."/>
            <person name="Li Z."/>
            <person name="Hsiao Y.Y."/>
            <person name="Qi Y."/>
            <person name="Fu T."/>
            <person name="Tang G.D."/>
            <person name="Zhang D."/>
            <person name="Sun W.H."/>
            <person name="Liu D.K."/>
            <person name="Li Y."/>
            <person name="Chen G.Z."/>
            <person name="Liu X.D."/>
            <person name="Liao X.Y."/>
            <person name="Jiang Y.T."/>
            <person name="Yu X."/>
            <person name="Hao Y."/>
            <person name="Huang J."/>
            <person name="Zhao X.W."/>
            <person name="Ke S."/>
            <person name="Chen Y.Y."/>
            <person name="Wu W.L."/>
            <person name="Hsu J.L."/>
            <person name="Lin Y.F."/>
            <person name="Huang M.D."/>
            <person name="Li C.Y."/>
            <person name="Huang L."/>
            <person name="Wang Z.W."/>
            <person name="Zhao X."/>
            <person name="Zhong W.Y."/>
            <person name="Peng D.H."/>
            <person name="Ahmad S."/>
            <person name="Lan S."/>
            <person name="Zhang J.S."/>
            <person name="Tsai W.C."/>
            <person name="Van de Peer Y."/>
            <person name="Liu Z.J."/>
        </authorList>
    </citation>
    <scope>NUCLEOTIDE SEQUENCE</scope>
    <source>
        <strain evidence="1">CP</strain>
    </source>
</reference>
<reference evidence="1" key="2">
    <citation type="submission" date="2023-06" db="EMBL/GenBank/DDBJ databases">
        <authorList>
            <person name="Ma L."/>
            <person name="Liu K.-W."/>
            <person name="Li Z."/>
            <person name="Hsiao Y.-Y."/>
            <person name="Qi Y."/>
            <person name="Fu T."/>
            <person name="Tang G."/>
            <person name="Zhang D."/>
            <person name="Sun W.-H."/>
            <person name="Liu D.-K."/>
            <person name="Li Y."/>
            <person name="Chen G.-Z."/>
            <person name="Liu X.-D."/>
            <person name="Liao X.-Y."/>
            <person name="Jiang Y.-T."/>
            <person name="Yu X."/>
            <person name="Hao Y."/>
            <person name="Huang J."/>
            <person name="Zhao X.-W."/>
            <person name="Ke S."/>
            <person name="Chen Y.-Y."/>
            <person name="Wu W.-L."/>
            <person name="Hsu J.-L."/>
            <person name="Lin Y.-F."/>
            <person name="Huang M.-D."/>
            <person name="Li C.-Y."/>
            <person name="Huang L."/>
            <person name="Wang Z.-W."/>
            <person name="Zhao X."/>
            <person name="Zhong W.-Y."/>
            <person name="Peng D.-H."/>
            <person name="Ahmad S."/>
            <person name="Lan S."/>
            <person name="Zhang J.-S."/>
            <person name="Tsai W.-C."/>
            <person name="Van De Peer Y."/>
            <person name="Liu Z.-J."/>
        </authorList>
    </citation>
    <scope>NUCLEOTIDE SEQUENCE</scope>
    <source>
        <strain evidence="1">CP</strain>
        <tissue evidence="1">Leaves</tissue>
    </source>
</reference>
<dbReference type="Gene3D" id="2.120.10.80">
    <property type="entry name" value="Kelch-type beta propeller"/>
    <property type="match status" value="1"/>
</dbReference>
<dbReference type="InterPro" id="IPR044595">
    <property type="entry name" value="KMD1-4"/>
</dbReference>
<dbReference type="Proteomes" id="UP001180020">
    <property type="component" value="Unassembled WGS sequence"/>
</dbReference>
<gene>
    <name evidence="1" type="ORF">QJS10_CPB22g01217</name>
</gene>
<keyword evidence="2" id="KW-1185">Reference proteome</keyword>
<proteinExistence type="predicted"/>
<sequence length="258" mass="27360">MIRLTYKSHHLARRVSKSWRSLIDGRDLYLLRRQSSQTHTVACLVVGTEGKLIVLGGWDPISWDPVKDVWVYDFRLGSWRRGSDMPCARSFFAAGAVDGVVYVSGGHDASKNALRTASAYDVGKDVWVGLAEMGEGRDECEGVVVGKEFWVVGGYGTDAQGRFVGSAEVLDLGGGDGVLGGGWRRVEGVWAEGRCPRGCVGVGGDGERGVVSWADADPAVRVGACAVRVGDCTVLTGSVSPGEANGVVLVRGGKRRGC</sequence>
<dbReference type="InterPro" id="IPR015915">
    <property type="entry name" value="Kelch-typ_b-propeller"/>
</dbReference>
<dbReference type="PANTHER" id="PTHR46407:SF4">
    <property type="entry name" value="F-BOX DOMAIN-CONTAINING PROTEIN"/>
    <property type="match status" value="1"/>
</dbReference>
<protein>
    <submittedName>
        <fullName evidence="1">F-box/kelch-repeat protein</fullName>
    </submittedName>
</protein>
<dbReference type="InterPro" id="IPR006652">
    <property type="entry name" value="Kelch_1"/>
</dbReference>
<dbReference type="GO" id="GO:2000762">
    <property type="term" value="P:regulation of phenylpropanoid metabolic process"/>
    <property type="evidence" value="ECO:0007669"/>
    <property type="project" value="InterPro"/>
</dbReference>
<dbReference type="Pfam" id="PF01344">
    <property type="entry name" value="Kelch_1"/>
    <property type="match status" value="2"/>
</dbReference>
<dbReference type="SUPFAM" id="SSF117281">
    <property type="entry name" value="Kelch motif"/>
    <property type="match status" value="1"/>
</dbReference>
<dbReference type="GO" id="GO:0080037">
    <property type="term" value="P:negative regulation of cytokinin-activated signaling pathway"/>
    <property type="evidence" value="ECO:0007669"/>
    <property type="project" value="InterPro"/>
</dbReference>
<dbReference type="AlphaFoldDB" id="A0AAV9C097"/>
<dbReference type="SMART" id="SM00612">
    <property type="entry name" value="Kelch"/>
    <property type="match status" value="2"/>
</dbReference>
<name>A0AAV9C097_ACOCL</name>
<evidence type="ECO:0000313" key="2">
    <source>
        <dbReference type="Proteomes" id="UP001180020"/>
    </source>
</evidence>
<dbReference type="PANTHER" id="PTHR46407">
    <property type="entry name" value="OS02G0208700 PROTEIN"/>
    <property type="match status" value="1"/>
</dbReference>
<evidence type="ECO:0000313" key="1">
    <source>
        <dbReference type="EMBL" id="KAK1282505.1"/>
    </source>
</evidence>
<comment type="caution">
    <text evidence="1">The sequence shown here is derived from an EMBL/GenBank/DDBJ whole genome shotgun (WGS) entry which is preliminary data.</text>
</comment>
<accession>A0AAV9C097</accession>